<evidence type="ECO:0000259" key="8">
    <source>
        <dbReference type="Pfam" id="PF02771"/>
    </source>
</evidence>
<evidence type="ECO:0000259" key="7">
    <source>
        <dbReference type="Pfam" id="PF02770"/>
    </source>
</evidence>
<evidence type="ECO:0000259" key="6">
    <source>
        <dbReference type="Pfam" id="PF00441"/>
    </source>
</evidence>
<dbReference type="Gene3D" id="1.10.540.10">
    <property type="entry name" value="Acyl-CoA dehydrogenase/oxidase, N-terminal domain"/>
    <property type="match status" value="1"/>
</dbReference>
<evidence type="ECO:0000256" key="4">
    <source>
        <dbReference type="ARBA" id="ARBA00022827"/>
    </source>
</evidence>
<dbReference type="SUPFAM" id="SSF47203">
    <property type="entry name" value="Acyl-CoA dehydrogenase C-terminal domain-like"/>
    <property type="match status" value="1"/>
</dbReference>
<evidence type="ECO:0000256" key="3">
    <source>
        <dbReference type="ARBA" id="ARBA00022630"/>
    </source>
</evidence>
<feature type="domain" description="Acyl-CoA oxidase/dehydrogenase middle" evidence="7">
    <location>
        <begin position="132"/>
        <end position="232"/>
    </location>
</feature>
<dbReference type="InterPro" id="IPR013786">
    <property type="entry name" value="AcylCoA_DH/ox_N"/>
</dbReference>
<keyword evidence="5 9" id="KW-0560">Oxidoreductase</keyword>
<accession>A0ABV6Z3Y5</accession>
<dbReference type="GO" id="GO:0016491">
    <property type="term" value="F:oxidoreductase activity"/>
    <property type="evidence" value="ECO:0007669"/>
    <property type="project" value="UniProtKB-KW"/>
</dbReference>
<sequence length="411" mass="45891">RSGFQAGVRKMDFSLTREQKDIKNAAREFAEGEFSVEKAHDYELNHEFPQDLYKKAAELGFVGLDYPEDIGGGGLGVTENVLVIEEFCKADSGIGMAVHLAFLPAKIVKIFGTPEQKTRYLGPLVKGDFVSAISLTEPDHGCDLTRMNTTLVQEGDHFIINGTKIFTTNARYADFIVVLCQDDQEAKPGRGMSTILVDRDPAKWLSGEMEINEIPNKMGIRMTSSGEVVFKNLAVPAENILGQRGQGLMNVLGFLDESRIEIAAQALGNAEGAFLKTLNHAKGRTQFQQPIIDFQGIGHKVARMWSQIQATKWLLYYAAWLSDHESRKMANVVPLLTSVVKHLVPETAKAVIDEAITIFGGYGYFLEQDVERRYRDNRIVECYEGTVEVQLNNITRILKKLNPDFIKNNLL</sequence>
<dbReference type="Pfam" id="PF00441">
    <property type="entry name" value="Acyl-CoA_dh_1"/>
    <property type="match status" value="1"/>
</dbReference>
<dbReference type="PANTHER" id="PTHR43884">
    <property type="entry name" value="ACYL-COA DEHYDROGENASE"/>
    <property type="match status" value="1"/>
</dbReference>
<dbReference type="PANTHER" id="PTHR43884:SF12">
    <property type="entry name" value="ISOVALERYL-COA DEHYDROGENASE, MITOCHONDRIAL-RELATED"/>
    <property type="match status" value="1"/>
</dbReference>
<dbReference type="InterPro" id="IPR037069">
    <property type="entry name" value="AcylCoA_DH/ox_N_sf"/>
</dbReference>
<comment type="cofactor">
    <cofactor evidence="1 5">
        <name>FAD</name>
        <dbReference type="ChEBI" id="CHEBI:57692"/>
    </cofactor>
</comment>
<evidence type="ECO:0000256" key="2">
    <source>
        <dbReference type="ARBA" id="ARBA00009347"/>
    </source>
</evidence>
<dbReference type="SUPFAM" id="SSF56645">
    <property type="entry name" value="Acyl-CoA dehydrogenase NM domain-like"/>
    <property type="match status" value="1"/>
</dbReference>
<name>A0ABV6Z3Y5_UNCC1</name>
<dbReference type="Gene3D" id="2.40.110.10">
    <property type="entry name" value="Butyryl-CoA Dehydrogenase, subunit A, domain 2"/>
    <property type="match status" value="1"/>
</dbReference>
<dbReference type="InterPro" id="IPR006091">
    <property type="entry name" value="Acyl-CoA_Oxase/DH_mid-dom"/>
</dbReference>
<keyword evidence="3 5" id="KW-0285">Flavoprotein</keyword>
<evidence type="ECO:0000256" key="1">
    <source>
        <dbReference type="ARBA" id="ARBA00001974"/>
    </source>
</evidence>
<dbReference type="InterPro" id="IPR009100">
    <property type="entry name" value="AcylCoA_DH/oxidase_NM_dom_sf"/>
</dbReference>
<evidence type="ECO:0000313" key="10">
    <source>
        <dbReference type="Proteomes" id="UP001594351"/>
    </source>
</evidence>
<dbReference type="Pfam" id="PF02771">
    <property type="entry name" value="Acyl-CoA_dh_N"/>
    <property type="match status" value="1"/>
</dbReference>
<comment type="similarity">
    <text evidence="2 5">Belongs to the acyl-CoA dehydrogenase family.</text>
</comment>
<keyword evidence="4 5" id="KW-0274">FAD</keyword>
<dbReference type="InterPro" id="IPR036250">
    <property type="entry name" value="AcylCo_DH-like_C"/>
</dbReference>
<organism evidence="9 10">
    <name type="scientific">candidate division CSSED10-310 bacterium</name>
    <dbReference type="NCBI Taxonomy" id="2855610"/>
    <lineage>
        <taxon>Bacteria</taxon>
        <taxon>Bacteria division CSSED10-310</taxon>
    </lineage>
</organism>
<dbReference type="Gene3D" id="1.20.140.10">
    <property type="entry name" value="Butyryl-CoA Dehydrogenase, subunit A, domain 3"/>
    <property type="match status" value="1"/>
</dbReference>
<evidence type="ECO:0000256" key="5">
    <source>
        <dbReference type="RuleBase" id="RU362125"/>
    </source>
</evidence>
<dbReference type="Pfam" id="PF02770">
    <property type="entry name" value="Acyl-CoA_dh_M"/>
    <property type="match status" value="1"/>
</dbReference>
<reference evidence="9 10" key="1">
    <citation type="submission" date="2024-09" db="EMBL/GenBank/DDBJ databases">
        <title>Laminarin stimulates single cell rates of sulfate reduction while oxygen inhibits transcriptomic activity in coastal marine sediment.</title>
        <authorList>
            <person name="Lindsay M."/>
            <person name="Orcutt B."/>
            <person name="Emerson D."/>
            <person name="Stepanauskas R."/>
            <person name="D'Angelo T."/>
        </authorList>
    </citation>
    <scope>NUCLEOTIDE SEQUENCE [LARGE SCALE GENOMIC DNA]</scope>
    <source>
        <strain evidence="9">SAG AM-311-K15</strain>
    </source>
</reference>
<protein>
    <submittedName>
        <fullName evidence="9">Acyl-CoA dehydrogenase family protein</fullName>
        <ecNumber evidence="9">1.-.-.-</ecNumber>
    </submittedName>
</protein>
<dbReference type="Proteomes" id="UP001594351">
    <property type="component" value="Unassembled WGS sequence"/>
</dbReference>
<dbReference type="InterPro" id="IPR009075">
    <property type="entry name" value="AcylCo_DH/oxidase_C"/>
</dbReference>
<dbReference type="InterPro" id="IPR046373">
    <property type="entry name" value="Acyl-CoA_Oxase/DH_mid-dom_sf"/>
</dbReference>
<evidence type="ECO:0000313" key="9">
    <source>
        <dbReference type="EMBL" id="MFC1853124.1"/>
    </source>
</evidence>
<feature type="domain" description="Acyl-CoA dehydrogenase/oxidase N-terminal" evidence="8">
    <location>
        <begin position="16"/>
        <end position="128"/>
    </location>
</feature>
<feature type="non-terminal residue" evidence="9">
    <location>
        <position position="1"/>
    </location>
</feature>
<proteinExistence type="inferred from homology"/>
<dbReference type="EC" id="1.-.-.-" evidence="9"/>
<gene>
    <name evidence="9" type="ORF">ACFL27_23245</name>
</gene>
<feature type="domain" description="Acyl-CoA dehydrogenase/oxidase C-terminal" evidence="6">
    <location>
        <begin position="245"/>
        <end position="397"/>
    </location>
</feature>
<keyword evidence="10" id="KW-1185">Reference proteome</keyword>
<dbReference type="EMBL" id="JBHPBY010000428">
    <property type="protein sequence ID" value="MFC1853124.1"/>
    <property type="molecule type" value="Genomic_DNA"/>
</dbReference>
<comment type="caution">
    <text evidence="9">The sequence shown here is derived from an EMBL/GenBank/DDBJ whole genome shotgun (WGS) entry which is preliminary data.</text>
</comment>